<proteinExistence type="predicted"/>
<evidence type="ECO:0000313" key="1">
    <source>
        <dbReference type="EMBL" id="KGA94882.1"/>
    </source>
</evidence>
<evidence type="ECO:0000313" key="2">
    <source>
        <dbReference type="Proteomes" id="UP000029452"/>
    </source>
</evidence>
<name>A0A094WGU8_9BACT</name>
<reference evidence="1 2" key="1">
    <citation type="submission" date="2014-06" db="EMBL/GenBank/DDBJ databases">
        <title>Draft genome sequence of iron oxidizing acidophile Leptospirillum ferriphilum DSM14647.</title>
        <authorList>
            <person name="Cardenas J.P."/>
            <person name="Lazcano M."/>
            <person name="Ossandon F.J."/>
            <person name="Corbett M."/>
            <person name="Holmes D.S."/>
            <person name="Watkin E."/>
        </authorList>
    </citation>
    <scope>NUCLEOTIDE SEQUENCE [LARGE SCALE GENOMIC DNA]</scope>
    <source>
        <strain evidence="1 2">DSM 14647</strain>
    </source>
</reference>
<dbReference type="PATRIC" id="fig|178606.4.peg.95"/>
<dbReference type="Proteomes" id="UP000029452">
    <property type="component" value="Unassembled WGS sequence"/>
</dbReference>
<gene>
    <name evidence="1" type="ORF">LptCag_2316</name>
</gene>
<accession>A0A094WGU8</accession>
<protein>
    <submittedName>
        <fullName evidence="1">Uncharacterized protein</fullName>
    </submittedName>
</protein>
<comment type="caution">
    <text evidence="1">The sequence shown here is derived from an EMBL/GenBank/DDBJ whole genome shotgun (WGS) entry which is preliminary data.</text>
</comment>
<organism evidence="1 2">
    <name type="scientific">Leptospirillum ferriphilum</name>
    <dbReference type="NCBI Taxonomy" id="178606"/>
    <lineage>
        <taxon>Bacteria</taxon>
        <taxon>Pseudomonadati</taxon>
        <taxon>Nitrospirota</taxon>
        <taxon>Nitrospiria</taxon>
        <taxon>Nitrospirales</taxon>
        <taxon>Nitrospiraceae</taxon>
        <taxon>Leptospirillum</taxon>
    </lineage>
</organism>
<dbReference type="EMBL" id="JPGK01000001">
    <property type="protein sequence ID" value="KGA94882.1"/>
    <property type="molecule type" value="Genomic_DNA"/>
</dbReference>
<dbReference type="AlphaFoldDB" id="A0A094WGU8"/>
<sequence>MKEKKLCYSFRTSIELISKLLLIDIHPWRGGFLPEEGSFMLIPDASCIFGPVNRPMGRGILVS</sequence>